<proteinExistence type="predicted"/>
<dbReference type="EMBL" id="JALNTZ010000003">
    <property type="protein sequence ID" value="KAJ3658023.1"/>
    <property type="molecule type" value="Genomic_DNA"/>
</dbReference>
<evidence type="ECO:0000313" key="1">
    <source>
        <dbReference type="EMBL" id="KAJ3658023.1"/>
    </source>
</evidence>
<sequence length="105" mass="11842">MPPLSRQTHLDANNAESNARCNKIAHPPQNANIGIALSMAGWRGCENYNVCKWVGVCKQLCSGNMARFIIAALFSYLNRIPNAANKMLQPAMFRFGMCKDFYWRT</sequence>
<reference evidence="1" key="1">
    <citation type="journal article" date="2023" name="G3 (Bethesda)">
        <title>Whole genome assemblies of Zophobas morio and Tenebrio molitor.</title>
        <authorList>
            <person name="Kaur S."/>
            <person name="Stinson S.A."/>
            <person name="diCenzo G.C."/>
        </authorList>
    </citation>
    <scope>NUCLEOTIDE SEQUENCE</scope>
    <source>
        <strain evidence="1">QUZm001</strain>
    </source>
</reference>
<keyword evidence="2" id="KW-1185">Reference proteome</keyword>
<protein>
    <submittedName>
        <fullName evidence="1">Uncharacterized protein</fullName>
    </submittedName>
</protein>
<comment type="caution">
    <text evidence="1">The sequence shown here is derived from an EMBL/GenBank/DDBJ whole genome shotgun (WGS) entry which is preliminary data.</text>
</comment>
<dbReference type="AlphaFoldDB" id="A0AA38IMT5"/>
<name>A0AA38IMT5_9CUCU</name>
<organism evidence="1 2">
    <name type="scientific">Zophobas morio</name>
    <dbReference type="NCBI Taxonomy" id="2755281"/>
    <lineage>
        <taxon>Eukaryota</taxon>
        <taxon>Metazoa</taxon>
        <taxon>Ecdysozoa</taxon>
        <taxon>Arthropoda</taxon>
        <taxon>Hexapoda</taxon>
        <taxon>Insecta</taxon>
        <taxon>Pterygota</taxon>
        <taxon>Neoptera</taxon>
        <taxon>Endopterygota</taxon>
        <taxon>Coleoptera</taxon>
        <taxon>Polyphaga</taxon>
        <taxon>Cucujiformia</taxon>
        <taxon>Tenebrionidae</taxon>
        <taxon>Zophobas</taxon>
    </lineage>
</organism>
<evidence type="ECO:0000313" key="2">
    <source>
        <dbReference type="Proteomes" id="UP001168821"/>
    </source>
</evidence>
<gene>
    <name evidence="1" type="ORF">Zmor_009790</name>
</gene>
<dbReference type="Proteomes" id="UP001168821">
    <property type="component" value="Unassembled WGS sequence"/>
</dbReference>
<accession>A0AA38IMT5</accession>